<keyword evidence="5" id="KW-1185">Reference proteome</keyword>
<feature type="domain" description="CBS" evidence="3">
    <location>
        <begin position="73"/>
        <end position="130"/>
    </location>
</feature>
<dbReference type="SUPFAM" id="SSF54631">
    <property type="entry name" value="CBS-domain pair"/>
    <property type="match status" value="1"/>
</dbReference>
<sequence>MPRTVSELMTPHPTVVEVTDTLRAVAQTMATQDIGSLVVAEDGTVVGIVTDRDLVVRGLAEGIGLDAPVGQLATEEIVTVGPDDDVADVVRIMRERAVRRVPVVEGGQAVGVLTIGDLAAELDPTSALAEISEAPAQD</sequence>
<dbReference type="PROSITE" id="PS51371">
    <property type="entry name" value="CBS"/>
    <property type="match status" value="2"/>
</dbReference>
<dbReference type="RefSeq" id="WP_191783774.1">
    <property type="nucleotide sequence ID" value="NZ_JACSQV010000010.1"/>
</dbReference>
<dbReference type="InterPro" id="IPR046342">
    <property type="entry name" value="CBS_dom_sf"/>
</dbReference>
<dbReference type="Gene3D" id="3.10.580.10">
    <property type="entry name" value="CBS-domain"/>
    <property type="match status" value="1"/>
</dbReference>
<evidence type="ECO:0000313" key="4">
    <source>
        <dbReference type="EMBL" id="MBD7919124.1"/>
    </source>
</evidence>
<keyword evidence="1 2" id="KW-0129">CBS domain</keyword>
<evidence type="ECO:0000259" key="3">
    <source>
        <dbReference type="PROSITE" id="PS51371"/>
    </source>
</evidence>
<feature type="domain" description="CBS" evidence="3">
    <location>
        <begin position="9"/>
        <end position="65"/>
    </location>
</feature>
<dbReference type="InterPro" id="IPR000644">
    <property type="entry name" value="CBS_dom"/>
</dbReference>
<comment type="caution">
    <text evidence="4">The sequence shown here is derived from an EMBL/GenBank/DDBJ whole genome shotgun (WGS) entry which is preliminary data.</text>
</comment>
<gene>
    <name evidence="4" type="ORF">H9657_12670</name>
</gene>
<dbReference type="Proteomes" id="UP000604241">
    <property type="component" value="Unassembled WGS sequence"/>
</dbReference>
<organism evidence="4 5">
    <name type="scientific">Cellulomonas avistercoris</name>
    <dbReference type="NCBI Taxonomy" id="2762242"/>
    <lineage>
        <taxon>Bacteria</taxon>
        <taxon>Bacillati</taxon>
        <taxon>Actinomycetota</taxon>
        <taxon>Actinomycetes</taxon>
        <taxon>Micrococcales</taxon>
        <taxon>Cellulomonadaceae</taxon>
        <taxon>Cellulomonas</taxon>
    </lineage>
</organism>
<dbReference type="PANTHER" id="PTHR43080">
    <property type="entry name" value="CBS DOMAIN-CONTAINING PROTEIN CBSX3, MITOCHONDRIAL"/>
    <property type="match status" value="1"/>
</dbReference>
<accession>A0ABR8QFD7</accession>
<evidence type="ECO:0000256" key="1">
    <source>
        <dbReference type="ARBA" id="ARBA00023122"/>
    </source>
</evidence>
<dbReference type="SMART" id="SM00116">
    <property type="entry name" value="CBS"/>
    <property type="match status" value="2"/>
</dbReference>
<dbReference type="Pfam" id="PF00571">
    <property type="entry name" value="CBS"/>
    <property type="match status" value="2"/>
</dbReference>
<evidence type="ECO:0000256" key="2">
    <source>
        <dbReference type="PROSITE-ProRule" id="PRU00703"/>
    </source>
</evidence>
<dbReference type="EMBL" id="JACSQV010000010">
    <property type="protein sequence ID" value="MBD7919124.1"/>
    <property type="molecule type" value="Genomic_DNA"/>
</dbReference>
<reference evidence="4 5" key="1">
    <citation type="submission" date="2020-08" db="EMBL/GenBank/DDBJ databases">
        <title>A Genomic Blueprint of the Chicken Gut Microbiome.</title>
        <authorList>
            <person name="Gilroy R."/>
            <person name="Ravi A."/>
            <person name="Getino M."/>
            <person name="Pursley I."/>
            <person name="Horton D.L."/>
            <person name="Alikhan N.-F."/>
            <person name="Baker D."/>
            <person name="Gharbi K."/>
            <person name="Hall N."/>
            <person name="Watson M."/>
            <person name="Adriaenssens E.M."/>
            <person name="Foster-Nyarko E."/>
            <person name="Jarju S."/>
            <person name="Secka A."/>
            <person name="Antonio M."/>
            <person name="Oren A."/>
            <person name="Chaudhuri R."/>
            <person name="La Ragione R.M."/>
            <person name="Hildebrand F."/>
            <person name="Pallen M.J."/>
        </authorList>
    </citation>
    <scope>NUCLEOTIDE SEQUENCE [LARGE SCALE GENOMIC DNA]</scope>
    <source>
        <strain evidence="4 5">Sa3CUA2</strain>
    </source>
</reference>
<name>A0ABR8QFD7_9CELL</name>
<dbReference type="InterPro" id="IPR051257">
    <property type="entry name" value="Diverse_CBS-Domain"/>
</dbReference>
<evidence type="ECO:0000313" key="5">
    <source>
        <dbReference type="Proteomes" id="UP000604241"/>
    </source>
</evidence>
<protein>
    <submittedName>
        <fullName evidence="4">CBS domain-containing protein</fullName>
    </submittedName>
</protein>
<dbReference type="PANTHER" id="PTHR43080:SF2">
    <property type="entry name" value="CBS DOMAIN-CONTAINING PROTEIN"/>
    <property type="match status" value="1"/>
</dbReference>
<proteinExistence type="predicted"/>